<evidence type="ECO:0000313" key="3">
    <source>
        <dbReference type="Proteomes" id="UP000663829"/>
    </source>
</evidence>
<accession>A0A814PUE2</accession>
<name>A0A814PUE2_9BILA</name>
<proteinExistence type="predicted"/>
<dbReference type="EMBL" id="CAJOBC010005760">
    <property type="protein sequence ID" value="CAF3874944.1"/>
    <property type="molecule type" value="Genomic_DNA"/>
</dbReference>
<dbReference type="Proteomes" id="UP000663829">
    <property type="component" value="Unassembled WGS sequence"/>
</dbReference>
<protein>
    <submittedName>
        <fullName evidence="1">Uncharacterized protein</fullName>
    </submittedName>
</protein>
<keyword evidence="3" id="KW-1185">Reference proteome</keyword>
<evidence type="ECO:0000313" key="2">
    <source>
        <dbReference type="EMBL" id="CAF3874944.1"/>
    </source>
</evidence>
<gene>
    <name evidence="1" type="ORF">GPM918_LOCUS19208</name>
    <name evidence="2" type="ORF">SRO942_LOCUS19207</name>
</gene>
<dbReference type="OrthoDB" id="10056667at2759"/>
<dbReference type="EMBL" id="CAJNOQ010005759">
    <property type="protein sequence ID" value="CAF1110531.1"/>
    <property type="molecule type" value="Genomic_DNA"/>
</dbReference>
<organism evidence="1 3">
    <name type="scientific">Didymodactylos carnosus</name>
    <dbReference type="NCBI Taxonomy" id="1234261"/>
    <lineage>
        <taxon>Eukaryota</taxon>
        <taxon>Metazoa</taxon>
        <taxon>Spiralia</taxon>
        <taxon>Gnathifera</taxon>
        <taxon>Rotifera</taxon>
        <taxon>Eurotatoria</taxon>
        <taxon>Bdelloidea</taxon>
        <taxon>Philodinida</taxon>
        <taxon>Philodinidae</taxon>
        <taxon>Didymodactylos</taxon>
    </lineage>
</organism>
<dbReference type="Proteomes" id="UP000681722">
    <property type="component" value="Unassembled WGS sequence"/>
</dbReference>
<reference evidence="1" key="1">
    <citation type="submission" date="2021-02" db="EMBL/GenBank/DDBJ databases">
        <authorList>
            <person name="Nowell W R."/>
        </authorList>
    </citation>
    <scope>NUCLEOTIDE SEQUENCE</scope>
</reference>
<evidence type="ECO:0000313" key="1">
    <source>
        <dbReference type="EMBL" id="CAF1110531.1"/>
    </source>
</evidence>
<comment type="caution">
    <text evidence="1">The sequence shown here is derived from an EMBL/GenBank/DDBJ whole genome shotgun (WGS) entry which is preliminary data.</text>
</comment>
<sequence length="177" mass="20661">MMMASNMLTATTERKRKIQQQTDDGLIPFKRNITEEQIETMSNLVLLTRDEDITLIWFDENIEQEITGKLNETHDHIQFYLTFELLNDAIAQVKNEKILLIVCGKYSHQTLTSMHDHEKIHSIYIFCIDKQSYQNLVDDGSDKKCSKLVGIYIEYDQLFEQVGKQVIATLKHLSTFL</sequence>
<dbReference type="AlphaFoldDB" id="A0A814PUE2"/>